<dbReference type="Gene3D" id="3.10.10.10">
    <property type="entry name" value="HIV Type 1 Reverse Transcriptase, subunit A, domain 1"/>
    <property type="match status" value="2"/>
</dbReference>
<dbReference type="SUPFAM" id="SSF50630">
    <property type="entry name" value="Acid proteases"/>
    <property type="match status" value="1"/>
</dbReference>
<dbReference type="Gene3D" id="2.40.70.10">
    <property type="entry name" value="Acid Proteases"/>
    <property type="match status" value="1"/>
</dbReference>
<evidence type="ECO:0000313" key="15">
    <source>
        <dbReference type="RefSeq" id="XP_071903343.1"/>
    </source>
</evidence>
<evidence type="ECO:0000256" key="11">
    <source>
        <dbReference type="SAM" id="Coils"/>
    </source>
</evidence>
<organism evidence="14 15">
    <name type="scientific">Coffea arabica</name>
    <name type="common">Arabian coffee</name>
    <dbReference type="NCBI Taxonomy" id="13443"/>
    <lineage>
        <taxon>Eukaryota</taxon>
        <taxon>Viridiplantae</taxon>
        <taxon>Streptophyta</taxon>
        <taxon>Embryophyta</taxon>
        <taxon>Tracheophyta</taxon>
        <taxon>Spermatophyta</taxon>
        <taxon>Magnoliopsida</taxon>
        <taxon>eudicotyledons</taxon>
        <taxon>Gunneridae</taxon>
        <taxon>Pentapetalae</taxon>
        <taxon>asterids</taxon>
        <taxon>lamiids</taxon>
        <taxon>Gentianales</taxon>
        <taxon>Rubiaceae</taxon>
        <taxon>Ixoroideae</taxon>
        <taxon>Gardenieae complex</taxon>
        <taxon>Bertiereae - Coffeeae clade</taxon>
        <taxon>Coffeeae</taxon>
        <taxon>Coffea</taxon>
    </lineage>
</organism>
<dbReference type="InterPro" id="IPR041577">
    <property type="entry name" value="RT_RNaseH_2"/>
</dbReference>
<dbReference type="Pfam" id="PF17921">
    <property type="entry name" value="Integrase_H2C2"/>
    <property type="match status" value="1"/>
</dbReference>
<dbReference type="Gene3D" id="3.30.70.270">
    <property type="match status" value="2"/>
</dbReference>
<dbReference type="InterPro" id="IPR001584">
    <property type="entry name" value="Integrase_cat-core"/>
</dbReference>
<dbReference type="Gene3D" id="3.30.420.10">
    <property type="entry name" value="Ribonuclease H-like superfamily/Ribonuclease H"/>
    <property type="match status" value="1"/>
</dbReference>
<evidence type="ECO:0000256" key="12">
    <source>
        <dbReference type="SAM" id="MobiDB-lite"/>
    </source>
</evidence>
<keyword evidence="11" id="KW-0175">Coiled coil</keyword>
<feature type="region of interest" description="Disordered" evidence="12">
    <location>
        <begin position="83"/>
        <end position="107"/>
    </location>
</feature>
<keyword evidence="10" id="KW-0511">Multifunctional enzyme</keyword>
<keyword evidence="1" id="KW-0808">Transferase</keyword>
<dbReference type="InterPro" id="IPR050951">
    <property type="entry name" value="Retrovirus_Pol_polyprotein"/>
</dbReference>
<dbReference type="Pfam" id="PF17919">
    <property type="entry name" value="RT_RNaseH_2"/>
    <property type="match status" value="1"/>
</dbReference>
<dbReference type="InterPro" id="IPR043502">
    <property type="entry name" value="DNA/RNA_pol_sf"/>
</dbReference>
<evidence type="ECO:0000259" key="13">
    <source>
        <dbReference type="PROSITE" id="PS50994"/>
    </source>
</evidence>
<dbReference type="InterPro" id="IPR012337">
    <property type="entry name" value="RNaseH-like_sf"/>
</dbReference>
<keyword evidence="5" id="KW-0378">Hydrolase</keyword>
<dbReference type="CDD" id="cd01647">
    <property type="entry name" value="RT_LTR"/>
    <property type="match status" value="1"/>
</dbReference>
<evidence type="ECO:0000256" key="2">
    <source>
        <dbReference type="ARBA" id="ARBA00022695"/>
    </source>
</evidence>
<keyword evidence="7" id="KW-0694">RNA-binding</keyword>
<evidence type="ECO:0000256" key="5">
    <source>
        <dbReference type="ARBA" id="ARBA00022801"/>
    </source>
</evidence>
<evidence type="ECO:0000256" key="8">
    <source>
        <dbReference type="ARBA" id="ARBA00022908"/>
    </source>
</evidence>
<evidence type="ECO:0000256" key="4">
    <source>
        <dbReference type="ARBA" id="ARBA00022759"/>
    </source>
</evidence>
<keyword evidence="14" id="KW-1185">Reference proteome</keyword>
<dbReference type="Gene3D" id="1.10.340.70">
    <property type="match status" value="1"/>
</dbReference>
<dbReference type="SUPFAM" id="SSF56672">
    <property type="entry name" value="DNA/RNA polymerases"/>
    <property type="match status" value="1"/>
</dbReference>
<keyword evidence="2" id="KW-0548">Nucleotidyltransferase</keyword>
<proteinExistence type="predicted"/>
<dbReference type="PROSITE" id="PS00141">
    <property type="entry name" value="ASP_PROTEASE"/>
    <property type="match status" value="1"/>
</dbReference>
<evidence type="ECO:0000256" key="7">
    <source>
        <dbReference type="ARBA" id="ARBA00022884"/>
    </source>
</evidence>
<dbReference type="CDD" id="cd00303">
    <property type="entry name" value="retropepsin_like"/>
    <property type="match status" value="1"/>
</dbReference>
<feature type="coiled-coil region" evidence="11">
    <location>
        <begin position="7"/>
        <end position="70"/>
    </location>
</feature>
<dbReference type="InterPro" id="IPR021109">
    <property type="entry name" value="Peptidase_aspartic_dom_sf"/>
</dbReference>
<dbReference type="Proteomes" id="UP001652660">
    <property type="component" value="Chromosome 1c"/>
</dbReference>
<sequence>MAESTRFRTIEEQVRKQEVKLQELMESLQESNSEQQQIKKDLKMELEESNRRMENLLAGMEQNFNQVLEQKFSELLLKMNPGKDKATEGGSRMVDQTPLLPTPPAHQRLPVDYESQRIFRKDWSKFQIPNPPKIDLQMFTGENPREWLRKCNKYFLNYQVPDEHKVDVIEMYLEGKADRWFQGVKMEKIKLSWEEFGELLCCRFNDKSCRDIVEEFNKLQQLGNMKDYQEKFEVLKALMLIKNRNLDENYFISSFISGPKEKIKPMIKMLKPVTLTEAFELSQWQEYSLKLQHKSYKENVKPLGENRLGLTRSTTTTQGTAAYKVPFYNSHKSSRTGNLQEGTRDTRRLSAQELQFRRNNGLCFKYEEKYGVGHQCKIGHANCMILEEKEETTFEDVVGEQDEHTENPSQTMEMSLHALSKALKRKTITLTGVLNGEEVLILVDTGSSDSFISSELVIGMDIKYQWVDQPFSVIMGNGTSVTSNAVCPGVRWGINQHQFRFDQKAMELGGWDIILGVDWMTHFSPITFDFQQLRISLHHEGGEIHLHGQADNCDLDLIRGKDLRTFIEYKRQMCMAMSSQQSEESRTESIPLAVQELLQDYEDIFQTPHSLPPSRNVDHEIPLKPDVQPFKLKPYRYPHRHKEEIERQVTDMLQKGIVKHSNSLFTSPVLLVKKKEGYHQIKVKPQDTYKTAFQTHCGHFEFLVMSFGLTNAPATFQSLMNQVFQSYLRKFVLVFFDDILVYSPTLEEHIQHLRIVMNILRDNQLYVKKSKCTFAQKRVDYLGHTITDKGVTMDESKVSSILQWPVPQSVKELRGFLGLTGYYRRFVKHYGQVCKPLTELLRKNSFRWNTKAQEYFEHLKELMCSTPVLRLPDFKKEFVVETDASGGGIGAVLMQEGHPIAFLSKALSSRNLGLSVYEKELLALHKWMTKLMGLDYEIQYKKGAENQVVDALSRRYVAVSDPPLNSCLAITVVRPGWIEELQKSYEADEQCQDLIAQLLLDSTTQPDYTLVDGVLRYQGKIYVGSAGNIRNQILQVLHASALGGHSGQHGCWQKVRSLFYWSGMKQEVITFVRNCDTCQRSKSENVPYPGLLQPISVPTQAWTHISMDFIEKLPKSQGFDTILVVIDRFTKFGHFIRLMHPFTAKVVAQVFLDNIYRMHGLPESIITDRDKTFTSGF</sequence>
<dbReference type="InterPro" id="IPR036397">
    <property type="entry name" value="RNaseH_sf"/>
</dbReference>
<dbReference type="Pfam" id="PF00078">
    <property type="entry name" value="RVT_1"/>
    <property type="match status" value="1"/>
</dbReference>
<evidence type="ECO:0000256" key="10">
    <source>
        <dbReference type="ARBA" id="ARBA00023268"/>
    </source>
</evidence>
<keyword evidence="9" id="KW-0695">RNA-directed DNA polymerase</keyword>
<reference evidence="14" key="1">
    <citation type="journal article" date="2025" name="Foods">
        <title>Unveiling the Microbial Signatures of Arabica Coffee Cherries: Insights into Ripeness Specific Diversity, Functional Traits, and Implications for Quality and Safety.</title>
        <authorList>
            <consortium name="RefSeq"/>
            <person name="Tenea G.N."/>
            <person name="Cifuentes V."/>
            <person name="Reyes P."/>
            <person name="Cevallos-Vallejos M."/>
        </authorList>
    </citation>
    <scope>NUCLEOTIDE SEQUENCE [LARGE SCALE GENOMIC DNA]</scope>
</reference>
<dbReference type="CDD" id="cd09274">
    <property type="entry name" value="RNase_HI_RT_Ty3"/>
    <property type="match status" value="1"/>
</dbReference>
<dbReference type="Pfam" id="PF08284">
    <property type="entry name" value="RVP_2"/>
    <property type="match status" value="1"/>
</dbReference>
<dbReference type="InterPro" id="IPR043128">
    <property type="entry name" value="Rev_trsase/Diguanyl_cyclase"/>
</dbReference>
<dbReference type="InterPro" id="IPR045358">
    <property type="entry name" value="Ty3_capsid"/>
</dbReference>
<keyword evidence="8" id="KW-0229">DNA integration</keyword>
<dbReference type="InterPro" id="IPR001969">
    <property type="entry name" value="Aspartic_peptidase_AS"/>
</dbReference>
<evidence type="ECO:0000256" key="6">
    <source>
        <dbReference type="ARBA" id="ARBA00022842"/>
    </source>
</evidence>
<dbReference type="Pfam" id="PF19259">
    <property type="entry name" value="Ty3_capsid"/>
    <property type="match status" value="1"/>
</dbReference>
<gene>
    <name evidence="15" type="primary">LOC140005923</name>
</gene>
<feature type="domain" description="Integrase catalytic" evidence="13">
    <location>
        <begin position="1094"/>
        <end position="1177"/>
    </location>
</feature>
<accession>A0ABM4U7S4</accession>
<protein>
    <recommendedName>
        <fullName evidence="13">Integrase catalytic domain-containing protein</fullName>
    </recommendedName>
</protein>
<dbReference type="PANTHER" id="PTHR37984">
    <property type="entry name" value="PROTEIN CBG26694"/>
    <property type="match status" value="1"/>
</dbReference>
<evidence type="ECO:0000313" key="14">
    <source>
        <dbReference type="Proteomes" id="UP001652660"/>
    </source>
</evidence>
<dbReference type="PANTHER" id="PTHR37984:SF5">
    <property type="entry name" value="PROTEIN NYNRIN-LIKE"/>
    <property type="match status" value="1"/>
</dbReference>
<reference evidence="15" key="2">
    <citation type="submission" date="2025-08" db="UniProtKB">
        <authorList>
            <consortium name="RefSeq"/>
        </authorList>
    </citation>
    <scope>IDENTIFICATION</scope>
    <source>
        <tissue evidence="15">Leaves</tissue>
    </source>
</reference>
<keyword evidence="3" id="KW-0540">Nuclease</keyword>
<dbReference type="RefSeq" id="XP_071903343.1">
    <property type="nucleotide sequence ID" value="XM_072047242.1"/>
</dbReference>
<name>A0ABM4U7S4_COFAR</name>
<dbReference type="InterPro" id="IPR000477">
    <property type="entry name" value="RT_dom"/>
</dbReference>
<dbReference type="InterPro" id="IPR041588">
    <property type="entry name" value="Integrase_H2C2"/>
</dbReference>
<dbReference type="PROSITE" id="PS50994">
    <property type="entry name" value="INTEGRASE"/>
    <property type="match status" value="1"/>
</dbReference>
<evidence type="ECO:0000256" key="9">
    <source>
        <dbReference type="ARBA" id="ARBA00022918"/>
    </source>
</evidence>
<dbReference type="SUPFAM" id="SSF53098">
    <property type="entry name" value="Ribonuclease H-like"/>
    <property type="match status" value="1"/>
</dbReference>
<dbReference type="GeneID" id="140005923"/>
<keyword evidence="4" id="KW-0255">Endonuclease</keyword>
<keyword evidence="6" id="KW-0460">Magnesium</keyword>
<evidence type="ECO:0000256" key="3">
    <source>
        <dbReference type="ARBA" id="ARBA00022722"/>
    </source>
</evidence>
<evidence type="ECO:0000256" key="1">
    <source>
        <dbReference type="ARBA" id="ARBA00022679"/>
    </source>
</evidence>